<proteinExistence type="predicted"/>
<dbReference type="EMBL" id="JACHNH010000001">
    <property type="protein sequence ID" value="MBB4762298.1"/>
    <property type="molecule type" value="Genomic_DNA"/>
</dbReference>
<reference evidence="2 3" key="1">
    <citation type="submission" date="2020-08" db="EMBL/GenBank/DDBJ databases">
        <title>Sequencing the genomes of 1000 actinobacteria strains.</title>
        <authorList>
            <person name="Klenk H.-P."/>
        </authorList>
    </citation>
    <scope>NUCLEOTIDE SEQUENCE [LARGE SCALE GENOMIC DNA]</scope>
    <source>
        <strain evidence="2 3">DSM 43149</strain>
    </source>
</reference>
<comment type="caution">
    <text evidence="2">The sequence shown here is derived from an EMBL/GenBank/DDBJ whole genome shotgun (WGS) entry which is preliminary data.</text>
</comment>
<evidence type="ECO:0000313" key="3">
    <source>
        <dbReference type="Proteomes" id="UP000578112"/>
    </source>
</evidence>
<evidence type="ECO:0000256" key="1">
    <source>
        <dbReference type="SAM" id="MobiDB-lite"/>
    </source>
</evidence>
<organism evidence="2 3">
    <name type="scientific">Actinoplanes digitatis</name>
    <dbReference type="NCBI Taxonomy" id="1868"/>
    <lineage>
        <taxon>Bacteria</taxon>
        <taxon>Bacillati</taxon>
        <taxon>Actinomycetota</taxon>
        <taxon>Actinomycetes</taxon>
        <taxon>Micromonosporales</taxon>
        <taxon>Micromonosporaceae</taxon>
        <taxon>Actinoplanes</taxon>
    </lineage>
</organism>
<gene>
    <name evidence="2" type="ORF">BJ971_002854</name>
</gene>
<accession>A0A7W7HWX7</accession>
<name>A0A7W7HWX7_9ACTN</name>
<sequence length="158" mass="17179">MSYDMLVMRFEHGEPAPMPGTAFRAAFEACIDRTEPEFHYWHVTAPDGGDASLYGGLTDDQLGSILFNRFSTGAVLDLLATFLNLAGAVVIPPDRPTMLADEAQREHLPEELRTNAVVVRSGADMESVIAEAPRPDPGALPSAPIDTKCLQCPEDEHK</sequence>
<evidence type="ECO:0000313" key="2">
    <source>
        <dbReference type="EMBL" id="MBB4762298.1"/>
    </source>
</evidence>
<dbReference type="AlphaFoldDB" id="A0A7W7HWX7"/>
<feature type="region of interest" description="Disordered" evidence="1">
    <location>
        <begin position="131"/>
        <end position="158"/>
    </location>
</feature>
<keyword evidence="3" id="KW-1185">Reference proteome</keyword>
<dbReference type="Proteomes" id="UP000578112">
    <property type="component" value="Unassembled WGS sequence"/>
</dbReference>
<protein>
    <submittedName>
        <fullName evidence="2">Uncharacterized protein</fullName>
    </submittedName>
</protein>
<dbReference type="RefSeq" id="WP_184993304.1">
    <property type="nucleotide sequence ID" value="NZ_BOMK01000012.1"/>
</dbReference>